<evidence type="ECO:0000313" key="11">
    <source>
        <dbReference type="EnsemblPlants" id="KQJ95597"/>
    </source>
</evidence>
<name>A0A0Q3LT05_BRADI</name>
<evidence type="ECO:0000313" key="12">
    <source>
        <dbReference type="Proteomes" id="UP000008810"/>
    </source>
</evidence>
<feature type="binding site" description="axial binding residue" evidence="7">
    <location>
        <position position="464"/>
    </location>
    <ligand>
        <name>heme</name>
        <dbReference type="ChEBI" id="CHEBI:30413"/>
    </ligand>
    <ligandPart>
        <name>Fe</name>
        <dbReference type="ChEBI" id="CHEBI:18248"/>
    </ligandPart>
</feature>
<keyword evidence="4" id="KW-0472">Membrane</keyword>
<keyword evidence="6 7" id="KW-0408">Iron</keyword>
<evidence type="ECO:0000256" key="6">
    <source>
        <dbReference type="ARBA" id="ARBA00023004"/>
    </source>
</evidence>
<evidence type="ECO:0000256" key="5">
    <source>
        <dbReference type="ARBA" id="ARBA00023002"/>
    </source>
</evidence>
<feature type="signal peptide" evidence="9">
    <location>
        <begin position="1"/>
        <end position="29"/>
    </location>
</feature>
<dbReference type="InterPro" id="IPR001128">
    <property type="entry name" value="Cyt_P450"/>
</dbReference>
<proteinExistence type="inferred from homology"/>
<dbReference type="EMBL" id="CM000882">
    <property type="protein sequence ID" value="KQJ95597.1"/>
    <property type="molecule type" value="Genomic_DNA"/>
</dbReference>
<comment type="cofactor">
    <cofactor evidence="7">
        <name>heme</name>
        <dbReference type="ChEBI" id="CHEBI:30413"/>
    </cofactor>
</comment>
<dbReference type="Gene3D" id="1.10.630.10">
    <property type="entry name" value="Cytochrome P450"/>
    <property type="match status" value="1"/>
</dbReference>
<comment type="similarity">
    <text evidence="1 8">Belongs to the cytochrome P450 family.</text>
</comment>
<dbReference type="AlphaFoldDB" id="A0A0Q3LT05"/>
<dbReference type="PROSITE" id="PS00086">
    <property type="entry name" value="CYTOCHROME_P450"/>
    <property type="match status" value="1"/>
</dbReference>
<reference evidence="11" key="3">
    <citation type="submission" date="2018-08" db="UniProtKB">
        <authorList>
            <consortium name="EnsemblPlants"/>
        </authorList>
    </citation>
    <scope>IDENTIFICATION</scope>
    <source>
        <strain evidence="11">cv. Bd21</strain>
    </source>
</reference>
<sequence length="512" mass="57100">MAFLFLPEHLISTLVLLLVPALYIKCSRSKNPLQPRNWPIIGILPSLVQNFHRFHDYATDLLASSGHSFKRRGDLGSAIAAATRVGGVRGGCLVGGVHLPRGWFFITCDPANVQHIFTSNHANYHKGEGFADIFDVTNGSLLTVDGKSWRRQRARYNRALSSPRFVAFTTKYCHDKVEKGLLPFLTHVARTGNPLEINDLMGRLVFHLYATSVFGVDPGLLSLDMPPVHLVDAMDTVMEVGLVRLFVPAFCWKSMRRLNIGLERKLATAQAVLRGFAMEMIDRRKTSSTHIGLQEQATASSVDILSNLIDDLDYNNDDLLQAILIATMIAGRDTIGTTLAWIFYNLDKNPHVVSKIRNELAPIVSRKETIIASDPMPFEPEEVKALVYLQASLLETLRLYPPVPSERKEVAASDVMPSGHEVCARDIVIISLYSMERWLLKDGAMLWHVPSHKFLAFNSGPRLCLGKDIAITQMKTIVASVVWSFDMEVLGAQVIKPKLSCFLQMKNGLKLK</sequence>
<dbReference type="GO" id="GO:0016705">
    <property type="term" value="F:oxidoreductase activity, acting on paired donors, with incorporation or reduction of molecular oxygen"/>
    <property type="evidence" value="ECO:0007669"/>
    <property type="project" value="InterPro"/>
</dbReference>
<evidence type="ECO:0000256" key="3">
    <source>
        <dbReference type="ARBA" id="ARBA00022723"/>
    </source>
</evidence>
<keyword evidence="5 8" id="KW-0560">Oxidoreductase</keyword>
<dbReference type="Gramene" id="KQJ95597">
    <property type="protein sequence ID" value="KQJ95597"/>
    <property type="gene ID" value="BRADI_3g18020v3"/>
</dbReference>
<evidence type="ECO:0000313" key="10">
    <source>
        <dbReference type="EMBL" id="KQJ95597.1"/>
    </source>
</evidence>
<protein>
    <recommendedName>
        <fullName evidence="13">Cytochrome P450</fullName>
    </recommendedName>
</protein>
<evidence type="ECO:0000256" key="2">
    <source>
        <dbReference type="ARBA" id="ARBA00022692"/>
    </source>
</evidence>
<feature type="non-terminal residue" evidence="10">
    <location>
        <position position="512"/>
    </location>
</feature>
<keyword evidence="2" id="KW-0812">Transmembrane</keyword>
<dbReference type="InterPro" id="IPR017972">
    <property type="entry name" value="Cyt_P450_CS"/>
</dbReference>
<keyword evidence="12" id="KW-1185">Reference proteome</keyword>
<dbReference type="InParanoid" id="A0A0Q3LT05"/>
<dbReference type="GO" id="GO:0005506">
    <property type="term" value="F:iron ion binding"/>
    <property type="evidence" value="ECO:0007669"/>
    <property type="project" value="InterPro"/>
</dbReference>
<dbReference type="Pfam" id="PF00067">
    <property type="entry name" value="p450"/>
    <property type="match status" value="1"/>
</dbReference>
<feature type="chain" id="PRO_5035999768" description="Cytochrome P450" evidence="9">
    <location>
        <begin position="30"/>
        <end position="512"/>
    </location>
</feature>
<evidence type="ECO:0008006" key="13">
    <source>
        <dbReference type="Google" id="ProtNLM"/>
    </source>
</evidence>
<evidence type="ECO:0000256" key="9">
    <source>
        <dbReference type="SAM" id="SignalP"/>
    </source>
</evidence>
<accession>A0A0Q3LT05</accession>
<organism evidence="10">
    <name type="scientific">Brachypodium distachyon</name>
    <name type="common">Purple false brome</name>
    <name type="synonym">Trachynia distachya</name>
    <dbReference type="NCBI Taxonomy" id="15368"/>
    <lineage>
        <taxon>Eukaryota</taxon>
        <taxon>Viridiplantae</taxon>
        <taxon>Streptophyta</taxon>
        <taxon>Embryophyta</taxon>
        <taxon>Tracheophyta</taxon>
        <taxon>Spermatophyta</taxon>
        <taxon>Magnoliopsida</taxon>
        <taxon>Liliopsida</taxon>
        <taxon>Poales</taxon>
        <taxon>Poaceae</taxon>
        <taxon>BOP clade</taxon>
        <taxon>Pooideae</taxon>
        <taxon>Stipodae</taxon>
        <taxon>Brachypodieae</taxon>
        <taxon>Brachypodium</taxon>
    </lineage>
</organism>
<keyword evidence="8" id="KW-0503">Monooxygenase</keyword>
<dbReference type="OrthoDB" id="1470350at2759"/>
<keyword evidence="9" id="KW-0732">Signal</keyword>
<keyword evidence="7 8" id="KW-0349">Heme</keyword>
<dbReference type="EnsemblPlants" id="KQJ95597">
    <property type="protein sequence ID" value="KQJ95597"/>
    <property type="gene ID" value="BRADI_3g18020v3"/>
</dbReference>
<dbReference type="GO" id="GO:0004497">
    <property type="term" value="F:monooxygenase activity"/>
    <property type="evidence" value="ECO:0007669"/>
    <property type="project" value="UniProtKB-KW"/>
</dbReference>
<reference evidence="10" key="2">
    <citation type="submission" date="2017-06" db="EMBL/GenBank/DDBJ databases">
        <title>WGS assembly of Brachypodium distachyon.</title>
        <authorList>
            <consortium name="The International Brachypodium Initiative"/>
            <person name="Lucas S."/>
            <person name="Harmon-Smith M."/>
            <person name="Lail K."/>
            <person name="Tice H."/>
            <person name="Grimwood J."/>
            <person name="Bruce D."/>
            <person name="Barry K."/>
            <person name="Shu S."/>
            <person name="Lindquist E."/>
            <person name="Wang M."/>
            <person name="Pitluck S."/>
            <person name="Vogel J.P."/>
            <person name="Garvin D.F."/>
            <person name="Mockler T.C."/>
            <person name="Schmutz J."/>
            <person name="Rokhsar D."/>
            <person name="Bevan M.W."/>
        </authorList>
    </citation>
    <scope>NUCLEOTIDE SEQUENCE</scope>
    <source>
        <strain evidence="10">Bd21</strain>
    </source>
</reference>
<dbReference type="PRINTS" id="PR00385">
    <property type="entry name" value="P450"/>
</dbReference>
<dbReference type="PRINTS" id="PR00463">
    <property type="entry name" value="EP450I"/>
</dbReference>
<reference evidence="10 11" key="1">
    <citation type="journal article" date="2010" name="Nature">
        <title>Genome sequencing and analysis of the model grass Brachypodium distachyon.</title>
        <authorList>
            <consortium name="International Brachypodium Initiative"/>
        </authorList>
    </citation>
    <scope>NUCLEOTIDE SEQUENCE [LARGE SCALE GENOMIC DNA]</scope>
    <source>
        <strain evidence="10 11">Bd21</strain>
    </source>
</reference>
<dbReference type="InterPro" id="IPR002401">
    <property type="entry name" value="Cyt_P450_E_grp-I"/>
</dbReference>
<dbReference type="PANTHER" id="PTHR24296">
    <property type="entry name" value="CYTOCHROME P450"/>
    <property type="match status" value="1"/>
</dbReference>
<dbReference type="InterPro" id="IPR036396">
    <property type="entry name" value="Cyt_P450_sf"/>
</dbReference>
<dbReference type="GO" id="GO:0020037">
    <property type="term" value="F:heme binding"/>
    <property type="evidence" value="ECO:0007669"/>
    <property type="project" value="InterPro"/>
</dbReference>
<evidence type="ECO:0000256" key="7">
    <source>
        <dbReference type="PIRSR" id="PIRSR602401-1"/>
    </source>
</evidence>
<keyword evidence="3 7" id="KW-0479">Metal-binding</keyword>
<evidence type="ECO:0000256" key="1">
    <source>
        <dbReference type="ARBA" id="ARBA00010617"/>
    </source>
</evidence>
<evidence type="ECO:0000256" key="4">
    <source>
        <dbReference type="ARBA" id="ARBA00022989"/>
    </source>
</evidence>
<dbReference type="SUPFAM" id="SSF48264">
    <property type="entry name" value="Cytochrome P450"/>
    <property type="match status" value="1"/>
</dbReference>
<dbReference type="STRING" id="15368.A0A0Q3LT05"/>
<keyword evidence="4" id="KW-1133">Transmembrane helix</keyword>
<evidence type="ECO:0000256" key="8">
    <source>
        <dbReference type="RuleBase" id="RU000461"/>
    </source>
</evidence>
<dbReference type="Proteomes" id="UP000008810">
    <property type="component" value="Chromosome 3"/>
</dbReference>
<gene>
    <name evidence="10" type="ORF">BRADI_3g18020v3</name>
</gene>
<dbReference type="GO" id="GO:0006629">
    <property type="term" value="P:lipid metabolic process"/>
    <property type="evidence" value="ECO:0007669"/>
    <property type="project" value="UniProtKB-ARBA"/>
</dbReference>